<name>A0A518B783_9BACT</name>
<keyword evidence="3" id="KW-1185">Reference proteome</keyword>
<protein>
    <submittedName>
        <fullName evidence="2">Uncharacterized protein</fullName>
    </submittedName>
</protein>
<dbReference type="Proteomes" id="UP000317093">
    <property type="component" value="Chromosome"/>
</dbReference>
<evidence type="ECO:0000313" key="2">
    <source>
        <dbReference type="EMBL" id="QDU62838.1"/>
    </source>
</evidence>
<dbReference type="EMBL" id="CP036279">
    <property type="protein sequence ID" value="QDU62838.1"/>
    <property type="molecule type" value="Genomic_DNA"/>
</dbReference>
<feature type="region of interest" description="Disordered" evidence="1">
    <location>
        <begin position="147"/>
        <end position="198"/>
    </location>
</feature>
<feature type="compositionally biased region" description="Polar residues" evidence="1">
    <location>
        <begin position="178"/>
        <end position="198"/>
    </location>
</feature>
<gene>
    <name evidence="2" type="ORF">Pan216_37100</name>
</gene>
<dbReference type="RefSeq" id="WP_145259864.1">
    <property type="nucleotide sequence ID" value="NZ_CP036279.1"/>
</dbReference>
<sequence>MIRVDLKRKKTPVTYRHTFKHDEAGLEYTLVYRLATMDERLTNQAAMVERDRSFGPAARDIEVQRVRQQIKSVIVGWDGFATEDEDGGEKPVPYTFDNFQRAADNPHLAPYLFDDAYRVTIASYQGKTVDQFLADITRLAAMEAGVPLDEAGEETESDTSDSEPTPAPSSEAADRETTTIPMPSSRPSGNSTTSDDSA</sequence>
<accession>A0A518B783</accession>
<reference evidence="2 3" key="1">
    <citation type="submission" date="2019-02" db="EMBL/GenBank/DDBJ databases">
        <title>Deep-cultivation of Planctomycetes and their phenomic and genomic characterization uncovers novel biology.</title>
        <authorList>
            <person name="Wiegand S."/>
            <person name="Jogler M."/>
            <person name="Boedeker C."/>
            <person name="Pinto D."/>
            <person name="Vollmers J."/>
            <person name="Rivas-Marin E."/>
            <person name="Kohn T."/>
            <person name="Peeters S.H."/>
            <person name="Heuer A."/>
            <person name="Rast P."/>
            <person name="Oberbeckmann S."/>
            <person name="Bunk B."/>
            <person name="Jeske O."/>
            <person name="Meyerdierks A."/>
            <person name="Storesund J.E."/>
            <person name="Kallscheuer N."/>
            <person name="Luecker S."/>
            <person name="Lage O.M."/>
            <person name="Pohl T."/>
            <person name="Merkel B.J."/>
            <person name="Hornburger P."/>
            <person name="Mueller R.-W."/>
            <person name="Bruemmer F."/>
            <person name="Labrenz M."/>
            <person name="Spormann A.M."/>
            <person name="Op den Camp H."/>
            <person name="Overmann J."/>
            <person name="Amann R."/>
            <person name="Jetten M.S.M."/>
            <person name="Mascher T."/>
            <person name="Medema M.H."/>
            <person name="Devos D.P."/>
            <person name="Kaster A.-K."/>
            <person name="Ovreas L."/>
            <person name="Rohde M."/>
            <person name="Galperin M.Y."/>
            <person name="Jogler C."/>
        </authorList>
    </citation>
    <scope>NUCLEOTIDE SEQUENCE [LARGE SCALE GENOMIC DNA]</scope>
    <source>
        <strain evidence="2 3">Pan216</strain>
    </source>
</reference>
<proteinExistence type="predicted"/>
<dbReference type="KEGG" id="knv:Pan216_37100"/>
<evidence type="ECO:0000313" key="3">
    <source>
        <dbReference type="Proteomes" id="UP000317093"/>
    </source>
</evidence>
<organism evidence="2 3">
    <name type="scientific">Kolteria novifilia</name>
    <dbReference type="NCBI Taxonomy" id="2527975"/>
    <lineage>
        <taxon>Bacteria</taxon>
        <taxon>Pseudomonadati</taxon>
        <taxon>Planctomycetota</taxon>
        <taxon>Planctomycetia</taxon>
        <taxon>Kolteriales</taxon>
        <taxon>Kolteriaceae</taxon>
        <taxon>Kolteria</taxon>
    </lineage>
</organism>
<dbReference type="AlphaFoldDB" id="A0A518B783"/>
<evidence type="ECO:0000256" key="1">
    <source>
        <dbReference type="SAM" id="MobiDB-lite"/>
    </source>
</evidence>
<feature type="compositionally biased region" description="Acidic residues" evidence="1">
    <location>
        <begin position="150"/>
        <end position="161"/>
    </location>
</feature>